<dbReference type="SUPFAM" id="SSF109854">
    <property type="entry name" value="DinB/YfiT-like putative metalloenzymes"/>
    <property type="match status" value="1"/>
</dbReference>
<evidence type="ECO:0000256" key="1">
    <source>
        <dbReference type="ARBA" id="ARBA00008635"/>
    </source>
</evidence>
<dbReference type="InterPro" id="IPR007837">
    <property type="entry name" value="DinB"/>
</dbReference>
<name>A0A7C9MSX1_9DEIO</name>
<gene>
    <name evidence="3" type="ORF">GO986_17010</name>
</gene>
<dbReference type="RefSeq" id="WP_157460502.1">
    <property type="nucleotide sequence ID" value="NZ_WQLB01000028.1"/>
</dbReference>
<evidence type="ECO:0000256" key="2">
    <source>
        <dbReference type="ARBA" id="ARBA00022723"/>
    </source>
</evidence>
<dbReference type="Gene3D" id="1.20.120.450">
    <property type="entry name" value="dinb family like domain"/>
    <property type="match status" value="1"/>
</dbReference>
<reference evidence="3 4" key="1">
    <citation type="submission" date="2019-12" db="EMBL/GenBank/DDBJ databases">
        <title>Deinococcus sp. HMF7620 Genome sequencing and assembly.</title>
        <authorList>
            <person name="Kang H."/>
            <person name="Kim H."/>
            <person name="Joh K."/>
        </authorList>
    </citation>
    <scope>NUCLEOTIDE SEQUENCE [LARGE SCALE GENOMIC DNA]</scope>
    <source>
        <strain evidence="3 4">HMF7620</strain>
    </source>
</reference>
<sequence>MLSAELAAHWLGHHRLTGHYLAAFPDSALLTYAPAEPLRPFGAMLWEVHGQTDYVLAGLSSGHWGEPRWAEAPSTDPASLRSAWAEQTARLSRELPGIPDAHYLTLQHTGWGEMTGLAAALGAIDNQTHHRAQGSIYLRELGLQPPQFWDRGAGPA</sequence>
<keyword evidence="2" id="KW-0479">Metal-binding</keyword>
<proteinExistence type="inferred from homology"/>
<keyword evidence="4" id="KW-1185">Reference proteome</keyword>
<evidence type="ECO:0000313" key="4">
    <source>
        <dbReference type="Proteomes" id="UP000483286"/>
    </source>
</evidence>
<protein>
    <submittedName>
        <fullName evidence="3">Damage-inducible protein DinB</fullName>
    </submittedName>
</protein>
<accession>A0A7C9MSX1</accession>
<dbReference type="InterPro" id="IPR034660">
    <property type="entry name" value="DinB/YfiT-like"/>
</dbReference>
<dbReference type="Proteomes" id="UP000483286">
    <property type="component" value="Unassembled WGS sequence"/>
</dbReference>
<organism evidence="3 4">
    <name type="scientific">Deinococcus arboris</name>
    <dbReference type="NCBI Taxonomy" id="2682977"/>
    <lineage>
        <taxon>Bacteria</taxon>
        <taxon>Thermotogati</taxon>
        <taxon>Deinococcota</taxon>
        <taxon>Deinococci</taxon>
        <taxon>Deinococcales</taxon>
        <taxon>Deinococcaceae</taxon>
        <taxon>Deinococcus</taxon>
    </lineage>
</organism>
<evidence type="ECO:0000313" key="3">
    <source>
        <dbReference type="EMBL" id="MVN88444.1"/>
    </source>
</evidence>
<dbReference type="GO" id="GO:0046872">
    <property type="term" value="F:metal ion binding"/>
    <property type="evidence" value="ECO:0007669"/>
    <property type="project" value="UniProtKB-KW"/>
</dbReference>
<dbReference type="Pfam" id="PF05163">
    <property type="entry name" value="DinB"/>
    <property type="match status" value="1"/>
</dbReference>
<dbReference type="EMBL" id="WQLB01000028">
    <property type="protein sequence ID" value="MVN88444.1"/>
    <property type="molecule type" value="Genomic_DNA"/>
</dbReference>
<comment type="similarity">
    <text evidence="1">Belongs to the DinB family.</text>
</comment>
<dbReference type="AlphaFoldDB" id="A0A7C9MSX1"/>
<comment type="caution">
    <text evidence="3">The sequence shown here is derived from an EMBL/GenBank/DDBJ whole genome shotgun (WGS) entry which is preliminary data.</text>
</comment>